<proteinExistence type="predicted"/>
<name>A0A504JRQ0_9FLAO</name>
<dbReference type="CDD" id="cd17546">
    <property type="entry name" value="REC_hyHK_CKI1_RcsC-like"/>
    <property type="match status" value="1"/>
</dbReference>
<dbReference type="Pfam" id="PF00072">
    <property type="entry name" value="Response_reg"/>
    <property type="match status" value="1"/>
</dbReference>
<dbReference type="SMART" id="SM00448">
    <property type="entry name" value="REC"/>
    <property type="match status" value="1"/>
</dbReference>
<evidence type="ECO:0000256" key="4">
    <source>
        <dbReference type="ARBA" id="ARBA00023012"/>
    </source>
</evidence>
<dbReference type="Gene3D" id="1.10.287.130">
    <property type="match status" value="1"/>
</dbReference>
<dbReference type="Gene3D" id="3.40.50.2300">
    <property type="match status" value="1"/>
</dbReference>
<accession>A0A504JRQ0</accession>
<dbReference type="AlphaFoldDB" id="A0A504JRQ0"/>
<keyword evidence="10" id="KW-1185">Reference proteome</keyword>
<sequence>MIKWGLGIMIILYHHFSVDTRSYKDENSILDNINQYVEASANQGSKLGNDYLFYASSISIEKYNLQNAKNTDVDNQNNKIVYFLSSFLLLFVIVALIFYIKYRVVKKHCDSLLKENKQLVEAKIEAEKLTNIKSQFISTVSHELRTPLYGVVGISTLLLEDTDIADKHKKLLNSLKFSGDYLLDLINKVLKISKIESNNEKITKTPTNLAKLSQNLLFSFEYQAKNKKNKLALEIPDELPDVLNIDSLKISEVLINLIGNSSKFTENGTIWLRIKILSISKDSVTIRYEVEDDGVGIPEDKKEFVFEKFSQIGREANKSEGTGLGLSIVKNLLEMMDSEIHLDSKEGRGTRFYFDLELEIIDEKEEKEIHPNTSNINTIYRRILVAEDNKINQIVTKNLLNIIGYDCTIVENGFNAIQMVQKEDFDLILMDLNMPYLNGTEATKRIREFDQEIPIIALTASELSEIREECLSIGMNDVINKPLDKNDLKNIISKHLSR</sequence>
<keyword evidence="3 5" id="KW-0597">Phosphoprotein</keyword>
<feature type="modified residue" description="4-aspartylphosphate" evidence="5">
    <location>
        <position position="431"/>
    </location>
</feature>
<evidence type="ECO:0000256" key="5">
    <source>
        <dbReference type="PROSITE-ProRule" id="PRU00169"/>
    </source>
</evidence>
<evidence type="ECO:0000256" key="2">
    <source>
        <dbReference type="ARBA" id="ARBA00012438"/>
    </source>
</evidence>
<dbReference type="CDD" id="cd16922">
    <property type="entry name" value="HATPase_EvgS-ArcB-TorS-like"/>
    <property type="match status" value="1"/>
</dbReference>
<evidence type="ECO:0000256" key="3">
    <source>
        <dbReference type="ARBA" id="ARBA00022553"/>
    </source>
</evidence>
<reference evidence="9 10" key="1">
    <citation type="submission" date="2019-06" db="EMBL/GenBank/DDBJ databases">
        <authorList>
            <person name="Meng X."/>
        </authorList>
    </citation>
    <scope>NUCLEOTIDE SEQUENCE [LARGE SCALE GENOMIC DNA]</scope>
    <source>
        <strain evidence="9 10">M625</strain>
    </source>
</reference>
<evidence type="ECO:0000256" key="6">
    <source>
        <dbReference type="SAM" id="Phobius"/>
    </source>
</evidence>
<keyword evidence="4" id="KW-0902">Two-component regulatory system</keyword>
<feature type="domain" description="Histidine kinase" evidence="7">
    <location>
        <begin position="139"/>
        <end position="360"/>
    </location>
</feature>
<dbReference type="SMART" id="SM00388">
    <property type="entry name" value="HisKA"/>
    <property type="match status" value="1"/>
</dbReference>
<dbReference type="Pfam" id="PF00512">
    <property type="entry name" value="HisKA"/>
    <property type="match status" value="1"/>
</dbReference>
<evidence type="ECO:0000313" key="9">
    <source>
        <dbReference type="EMBL" id="TPN89060.1"/>
    </source>
</evidence>
<keyword evidence="6" id="KW-0812">Transmembrane</keyword>
<evidence type="ECO:0000256" key="1">
    <source>
        <dbReference type="ARBA" id="ARBA00000085"/>
    </source>
</evidence>
<dbReference type="EMBL" id="VFWZ01000001">
    <property type="protein sequence ID" value="TPN89060.1"/>
    <property type="molecule type" value="Genomic_DNA"/>
</dbReference>
<dbReference type="OrthoDB" id="4457677at2"/>
<dbReference type="SUPFAM" id="SSF47384">
    <property type="entry name" value="Homodimeric domain of signal transducing histidine kinase"/>
    <property type="match status" value="1"/>
</dbReference>
<dbReference type="Pfam" id="PF02518">
    <property type="entry name" value="HATPase_c"/>
    <property type="match status" value="1"/>
</dbReference>
<feature type="transmembrane region" description="Helical" evidence="6">
    <location>
        <begin position="80"/>
        <end position="100"/>
    </location>
</feature>
<keyword evidence="6" id="KW-1133">Transmembrane helix</keyword>
<evidence type="ECO:0000259" key="7">
    <source>
        <dbReference type="PROSITE" id="PS50109"/>
    </source>
</evidence>
<keyword evidence="6" id="KW-0472">Membrane</keyword>
<dbReference type="PANTHER" id="PTHR45339">
    <property type="entry name" value="HYBRID SIGNAL TRANSDUCTION HISTIDINE KINASE J"/>
    <property type="match status" value="1"/>
</dbReference>
<dbReference type="FunFam" id="3.30.565.10:FF:000010">
    <property type="entry name" value="Sensor histidine kinase RcsC"/>
    <property type="match status" value="1"/>
</dbReference>
<dbReference type="GO" id="GO:0000155">
    <property type="term" value="F:phosphorelay sensor kinase activity"/>
    <property type="evidence" value="ECO:0007669"/>
    <property type="project" value="InterPro"/>
</dbReference>
<dbReference type="Proteomes" id="UP000315540">
    <property type="component" value="Unassembled WGS sequence"/>
</dbReference>
<comment type="caution">
    <text evidence="9">The sequence shown here is derived from an EMBL/GenBank/DDBJ whole genome shotgun (WGS) entry which is preliminary data.</text>
</comment>
<dbReference type="PROSITE" id="PS50110">
    <property type="entry name" value="RESPONSE_REGULATORY"/>
    <property type="match status" value="1"/>
</dbReference>
<dbReference type="SUPFAM" id="SSF52172">
    <property type="entry name" value="CheY-like"/>
    <property type="match status" value="1"/>
</dbReference>
<evidence type="ECO:0000259" key="8">
    <source>
        <dbReference type="PROSITE" id="PS50110"/>
    </source>
</evidence>
<dbReference type="PROSITE" id="PS50109">
    <property type="entry name" value="HIS_KIN"/>
    <property type="match status" value="1"/>
</dbReference>
<dbReference type="SUPFAM" id="SSF55874">
    <property type="entry name" value="ATPase domain of HSP90 chaperone/DNA topoisomerase II/histidine kinase"/>
    <property type="match status" value="1"/>
</dbReference>
<dbReference type="InterPro" id="IPR003594">
    <property type="entry name" value="HATPase_dom"/>
</dbReference>
<dbReference type="Gene3D" id="3.30.565.10">
    <property type="entry name" value="Histidine kinase-like ATPase, C-terminal domain"/>
    <property type="match status" value="1"/>
</dbReference>
<dbReference type="InterPro" id="IPR005467">
    <property type="entry name" value="His_kinase_dom"/>
</dbReference>
<dbReference type="EC" id="2.7.13.3" evidence="2"/>
<dbReference type="InterPro" id="IPR036097">
    <property type="entry name" value="HisK_dim/P_sf"/>
</dbReference>
<evidence type="ECO:0000313" key="10">
    <source>
        <dbReference type="Proteomes" id="UP000315540"/>
    </source>
</evidence>
<dbReference type="InterPro" id="IPR036890">
    <property type="entry name" value="HATPase_C_sf"/>
</dbReference>
<dbReference type="PRINTS" id="PR00344">
    <property type="entry name" value="BCTRLSENSOR"/>
</dbReference>
<dbReference type="SMART" id="SM00387">
    <property type="entry name" value="HATPase_c"/>
    <property type="match status" value="1"/>
</dbReference>
<dbReference type="InterPro" id="IPR003661">
    <property type="entry name" value="HisK_dim/P_dom"/>
</dbReference>
<gene>
    <name evidence="9" type="ORF">FHK87_02240</name>
</gene>
<dbReference type="InterPro" id="IPR011006">
    <property type="entry name" value="CheY-like_superfamily"/>
</dbReference>
<dbReference type="PANTHER" id="PTHR45339:SF1">
    <property type="entry name" value="HYBRID SIGNAL TRANSDUCTION HISTIDINE KINASE J"/>
    <property type="match status" value="1"/>
</dbReference>
<dbReference type="InterPro" id="IPR004358">
    <property type="entry name" value="Sig_transdc_His_kin-like_C"/>
</dbReference>
<dbReference type="CDD" id="cd00082">
    <property type="entry name" value="HisKA"/>
    <property type="match status" value="1"/>
</dbReference>
<comment type="catalytic activity">
    <reaction evidence="1">
        <text>ATP + protein L-histidine = ADP + protein N-phospho-L-histidine.</text>
        <dbReference type="EC" id="2.7.13.3"/>
    </reaction>
</comment>
<dbReference type="InterPro" id="IPR001789">
    <property type="entry name" value="Sig_transdc_resp-reg_receiver"/>
</dbReference>
<protein>
    <recommendedName>
        <fullName evidence="2">histidine kinase</fullName>
        <ecNumber evidence="2">2.7.13.3</ecNumber>
    </recommendedName>
</protein>
<organism evidence="9 10">
    <name type="scientific">Aquimarina algicola</name>
    <dbReference type="NCBI Taxonomy" id="2589995"/>
    <lineage>
        <taxon>Bacteria</taxon>
        <taxon>Pseudomonadati</taxon>
        <taxon>Bacteroidota</taxon>
        <taxon>Flavobacteriia</taxon>
        <taxon>Flavobacteriales</taxon>
        <taxon>Flavobacteriaceae</taxon>
        <taxon>Aquimarina</taxon>
    </lineage>
</organism>
<feature type="domain" description="Response regulatory" evidence="8">
    <location>
        <begin position="382"/>
        <end position="496"/>
    </location>
</feature>